<dbReference type="AlphaFoldDB" id="A0A8X6XPA0"/>
<accession>A0A8X6XPA0</accession>
<protein>
    <submittedName>
        <fullName evidence="1">Uncharacterized protein</fullName>
    </submittedName>
</protein>
<gene>
    <name evidence="1" type="ORF">TNIN_110201</name>
</gene>
<reference evidence="1" key="1">
    <citation type="submission" date="2020-08" db="EMBL/GenBank/DDBJ databases">
        <title>Multicomponent nature underlies the extraordinary mechanical properties of spider dragline silk.</title>
        <authorList>
            <person name="Kono N."/>
            <person name="Nakamura H."/>
            <person name="Mori M."/>
            <person name="Yoshida Y."/>
            <person name="Ohtoshi R."/>
            <person name="Malay A.D."/>
            <person name="Moran D.A.P."/>
            <person name="Tomita M."/>
            <person name="Numata K."/>
            <person name="Arakawa K."/>
        </authorList>
    </citation>
    <scope>NUCLEOTIDE SEQUENCE</scope>
</reference>
<keyword evidence="2" id="KW-1185">Reference proteome</keyword>
<comment type="caution">
    <text evidence="1">The sequence shown here is derived from an EMBL/GenBank/DDBJ whole genome shotgun (WGS) entry which is preliminary data.</text>
</comment>
<name>A0A8X6XPA0_9ARAC</name>
<evidence type="ECO:0000313" key="1">
    <source>
        <dbReference type="EMBL" id="GFY57683.1"/>
    </source>
</evidence>
<sequence length="84" mass="9263">MGTLERKRLPPRPYAGISGLRETAFGCFRVFSLENTVSRTGTRKKEHTETYAGISTSRESVDKLGRCGVLKSDTTDSRFPPPGV</sequence>
<dbReference type="Proteomes" id="UP000886998">
    <property type="component" value="Unassembled WGS sequence"/>
</dbReference>
<proteinExistence type="predicted"/>
<feature type="non-terminal residue" evidence="1">
    <location>
        <position position="1"/>
    </location>
</feature>
<dbReference type="EMBL" id="BMAV01011670">
    <property type="protein sequence ID" value="GFY57683.1"/>
    <property type="molecule type" value="Genomic_DNA"/>
</dbReference>
<organism evidence="1 2">
    <name type="scientific">Trichonephila inaurata madagascariensis</name>
    <dbReference type="NCBI Taxonomy" id="2747483"/>
    <lineage>
        <taxon>Eukaryota</taxon>
        <taxon>Metazoa</taxon>
        <taxon>Ecdysozoa</taxon>
        <taxon>Arthropoda</taxon>
        <taxon>Chelicerata</taxon>
        <taxon>Arachnida</taxon>
        <taxon>Araneae</taxon>
        <taxon>Araneomorphae</taxon>
        <taxon>Entelegynae</taxon>
        <taxon>Araneoidea</taxon>
        <taxon>Nephilidae</taxon>
        <taxon>Trichonephila</taxon>
        <taxon>Trichonephila inaurata</taxon>
    </lineage>
</organism>
<evidence type="ECO:0000313" key="2">
    <source>
        <dbReference type="Proteomes" id="UP000886998"/>
    </source>
</evidence>